<protein>
    <recommendedName>
        <fullName evidence="2">Aminoglycoside phosphotransferase domain-containing protein</fullName>
    </recommendedName>
</protein>
<dbReference type="InterPro" id="IPR011009">
    <property type="entry name" value="Kinase-like_dom_sf"/>
</dbReference>
<name>A0A3E2HDR8_SCYLI</name>
<dbReference type="PANTHER" id="PTHR21310:SF37">
    <property type="entry name" value="AMINOGLYCOSIDE PHOSPHOTRANSFERASE DOMAIN-CONTAINING PROTEIN"/>
    <property type="match status" value="1"/>
</dbReference>
<organism evidence="3 4">
    <name type="scientific">Scytalidium lignicola</name>
    <name type="common">Hyphomycete</name>
    <dbReference type="NCBI Taxonomy" id="5539"/>
    <lineage>
        <taxon>Eukaryota</taxon>
        <taxon>Fungi</taxon>
        <taxon>Dikarya</taxon>
        <taxon>Ascomycota</taxon>
        <taxon>Pezizomycotina</taxon>
        <taxon>Leotiomycetes</taxon>
        <taxon>Leotiomycetes incertae sedis</taxon>
        <taxon>Scytalidium</taxon>
    </lineage>
</organism>
<reference evidence="3 4" key="1">
    <citation type="submission" date="2018-05" db="EMBL/GenBank/DDBJ databases">
        <title>Draft genome sequence of Scytalidium lignicola DSM 105466, a ubiquitous saprotrophic fungus.</title>
        <authorList>
            <person name="Buettner E."/>
            <person name="Gebauer A.M."/>
            <person name="Hofrichter M."/>
            <person name="Liers C."/>
            <person name="Kellner H."/>
        </authorList>
    </citation>
    <scope>NUCLEOTIDE SEQUENCE [LARGE SCALE GENOMIC DNA]</scope>
    <source>
        <strain evidence="3 4">DSM 105466</strain>
    </source>
</reference>
<dbReference type="AlphaFoldDB" id="A0A3E2HDR8"/>
<dbReference type="Proteomes" id="UP000258309">
    <property type="component" value="Unassembled WGS sequence"/>
</dbReference>
<dbReference type="PANTHER" id="PTHR21310">
    <property type="entry name" value="AMINOGLYCOSIDE PHOSPHOTRANSFERASE-RELATED-RELATED"/>
    <property type="match status" value="1"/>
</dbReference>
<dbReference type="InterPro" id="IPR051678">
    <property type="entry name" value="AGP_Transferase"/>
</dbReference>
<feature type="domain" description="Aminoglycoside phosphotransferase" evidence="2">
    <location>
        <begin position="67"/>
        <end position="299"/>
    </location>
</feature>
<evidence type="ECO:0000256" key="1">
    <source>
        <dbReference type="SAM" id="MobiDB-lite"/>
    </source>
</evidence>
<comment type="caution">
    <text evidence="3">The sequence shown here is derived from an EMBL/GenBank/DDBJ whole genome shotgun (WGS) entry which is preliminary data.</text>
</comment>
<feature type="non-terminal residue" evidence="3">
    <location>
        <position position="481"/>
    </location>
</feature>
<evidence type="ECO:0000259" key="2">
    <source>
        <dbReference type="Pfam" id="PF01636"/>
    </source>
</evidence>
<keyword evidence="4" id="KW-1185">Reference proteome</keyword>
<proteinExistence type="predicted"/>
<accession>A0A3E2HDR8</accession>
<evidence type="ECO:0000313" key="3">
    <source>
        <dbReference type="EMBL" id="RFU31554.1"/>
    </source>
</evidence>
<dbReference type="OrthoDB" id="5327538at2759"/>
<dbReference type="EMBL" id="NCSJ02000073">
    <property type="protein sequence ID" value="RFU31554.1"/>
    <property type="molecule type" value="Genomic_DNA"/>
</dbReference>
<feature type="non-terminal residue" evidence="3">
    <location>
        <position position="1"/>
    </location>
</feature>
<feature type="region of interest" description="Disordered" evidence="1">
    <location>
        <begin position="441"/>
        <end position="481"/>
    </location>
</feature>
<evidence type="ECO:0000313" key="4">
    <source>
        <dbReference type="Proteomes" id="UP000258309"/>
    </source>
</evidence>
<dbReference type="InterPro" id="IPR002575">
    <property type="entry name" value="Aminoglycoside_PTrfase"/>
</dbReference>
<gene>
    <name evidence="3" type="ORF">B7463_g4775</name>
</gene>
<sequence>MDKIHRLYIDDAADAFIASIDLLKICNLASTFHPEHKPCRLVDNKPRKGSYNVCFLIVFLSDGSDTEEKWVIRIPLIPRLAFPEEKTRSEIATMKYIASNTTIPIPNIHGYGFRQTHPSGLTFMLISYLPGNTLSDIDLTILDSHTRSHIYSQLADIFIQLRRCEFPHIGSLTLDPSDDQTPIFAHNRGLDININDYELGGLDATSIIGPSKIYTTAIDYLYTLTELLFNQFDKQTNCIYNEADARYNLYGLHQFRSILMGWLRRETNEGPFLLTHGDFRRRNILVDQDMNITGVLDWEWSRTVPVQMFVPPPWLKGGDINGLLGFNGLAYTRELRSFRDIVEANENTHYDQTAGEKKIPLSKLWTRITDSDDFYIAHALLRLDTAADIYWDAIDNRHYGEDQQGRVKLFYEVSATSDQNKRIEKKLQELKAYQARLKEKGLEDDKPLKSTPRSSTDKKRKRTTFPMDISLTTRPKRADDT</sequence>
<dbReference type="Pfam" id="PF01636">
    <property type="entry name" value="APH"/>
    <property type="match status" value="1"/>
</dbReference>
<dbReference type="Gene3D" id="3.90.1200.10">
    <property type="match status" value="1"/>
</dbReference>
<dbReference type="OMA" id="RFLMEWV"/>
<dbReference type="SUPFAM" id="SSF56112">
    <property type="entry name" value="Protein kinase-like (PK-like)"/>
    <property type="match status" value="1"/>
</dbReference>